<accession>X0SL71</accession>
<dbReference type="EMBL" id="BARS01005995">
    <property type="protein sequence ID" value="GAF81769.1"/>
    <property type="molecule type" value="Genomic_DNA"/>
</dbReference>
<dbReference type="PANTHER" id="PTHR42879">
    <property type="entry name" value="3-OXOACYL-(ACYL-CARRIER-PROTEIN) REDUCTASE"/>
    <property type="match status" value="1"/>
</dbReference>
<reference evidence="2" key="1">
    <citation type="journal article" date="2014" name="Front. Microbiol.">
        <title>High frequency of phylogenetically diverse reductive dehalogenase-homologous genes in deep subseafloor sedimentary metagenomes.</title>
        <authorList>
            <person name="Kawai M."/>
            <person name="Futagami T."/>
            <person name="Toyoda A."/>
            <person name="Takaki Y."/>
            <person name="Nishi S."/>
            <person name="Hori S."/>
            <person name="Arai W."/>
            <person name="Tsubouchi T."/>
            <person name="Morono Y."/>
            <person name="Uchiyama I."/>
            <person name="Ito T."/>
            <person name="Fujiyama A."/>
            <person name="Inagaki F."/>
            <person name="Takami H."/>
        </authorList>
    </citation>
    <scope>NUCLEOTIDE SEQUENCE</scope>
    <source>
        <strain evidence="2">Expedition CK06-06</strain>
    </source>
</reference>
<evidence type="ECO:0000313" key="2">
    <source>
        <dbReference type="EMBL" id="GAF81769.1"/>
    </source>
</evidence>
<comment type="caution">
    <text evidence="2">The sequence shown here is derived from an EMBL/GenBank/DDBJ whole genome shotgun (WGS) entry which is preliminary data.</text>
</comment>
<dbReference type="InterPro" id="IPR050259">
    <property type="entry name" value="SDR"/>
</dbReference>
<dbReference type="PROSITE" id="PS00061">
    <property type="entry name" value="ADH_SHORT"/>
    <property type="match status" value="1"/>
</dbReference>
<comment type="similarity">
    <text evidence="1">Belongs to the short-chain dehydrogenases/reductases (SDR) family.</text>
</comment>
<protein>
    <submittedName>
        <fullName evidence="2">Uncharacterized protein</fullName>
    </submittedName>
</protein>
<dbReference type="PANTHER" id="PTHR42879:SF2">
    <property type="entry name" value="3-OXOACYL-[ACYL-CARRIER-PROTEIN] REDUCTASE FABG"/>
    <property type="match status" value="1"/>
</dbReference>
<dbReference type="InterPro" id="IPR036291">
    <property type="entry name" value="NAD(P)-bd_dom_sf"/>
</dbReference>
<dbReference type="NCBIfam" id="NF005559">
    <property type="entry name" value="PRK07231.1"/>
    <property type="match status" value="1"/>
</dbReference>
<dbReference type="AlphaFoldDB" id="X0SL71"/>
<dbReference type="InterPro" id="IPR002347">
    <property type="entry name" value="SDR_fam"/>
</dbReference>
<sequence>MDLELAGKTVIVTGGASNIGRAIALTFAREGSNVVIADIDEDQANKVASEANTLGGGGKTIVIRADVTDQREVEALVGRASDEFGRIHVLVNNVGWVLDCLFLDQPREDWEKAVNVNLWSVIYCMRAVLPHMIENGYGRVVSISSEAGRVGEYREVVYSACKAGIIGLTKSLAREMGRYGITLNAVCPAVTVPRSEEEIGEHSLWKVGLEVFTPEMQEKAKRLYPLRRLGTAEDTANAVLFLASDVASFITGQSLSVGGGFTMI</sequence>
<dbReference type="InterPro" id="IPR020904">
    <property type="entry name" value="Sc_DH/Rdtase_CS"/>
</dbReference>
<name>X0SL71_9ZZZZ</name>
<evidence type="ECO:0000256" key="1">
    <source>
        <dbReference type="ARBA" id="ARBA00006484"/>
    </source>
</evidence>
<proteinExistence type="inferred from homology"/>
<gene>
    <name evidence="2" type="ORF">S01H1_11738</name>
</gene>
<dbReference type="PRINTS" id="PR00080">
    <property type="entry name" value="SDRFAMILY"/>
</dbReference>
<dbReference type="SUPFAM" id="SSF51735">
    <property type="entry name" value="NAD(P)-binding Rossmann-fold domains"/>
    <property type="match status" value="1"/>
</dbReference>
<dbReference type="Gene3D" id="3.40.50.720">
    <property type="entry name" value="NAD(P)-binding Rossmann-like Domain"/>
    <property type="match status" value="1"/>
</dbReference>
<organism evidence="2">
    <name type="scientific">marine sediment metagenome</name>
    <dbReference type="NCBI Taxonomy" id="412755"/>
    <lineage>
        <taxon>unclassified sequences</taxon>
        <taxon>metagenomes</taxon>
        <taxon>ecological metagenomes</taxon>
    </lineage>
</organism>
<dbReference type="GO" id="GO:0032787">
    <property type="term" value="P:monocarboxylic acid metabolic process"/>
    <property type="evidence" value="ECO:0007669"/>
    <property type="project" value="UniProtKB-ARBA"/>
</dbReference>
<dbReference type="Pfam" id="PF13561">
    <property type="entry name" value="adh_short_C2"/>
    <property type="match status" value="1"/>
</dbReference>
<dbReference type="PRINTS" id="PR00081">
    <property type="entry name" value="GDHRDH"/>
</dbReference>
<dbReference type="FunFam" id="3.40.50.720:FF:000084">
    <property type="entry name" value="Short-chain dehydrogenase reductase"/>
    <property type="match status" value="1"/>
</dbReference>